<organism evidence="6 7">
    <name type="scientific">Exocentrus adspersus</name>
    <dbReference type="NCBI Taxonomy" id="1586481"/>
    <lineage>
        <taxon>Eukaryota</taxon>
        <taxon>Metazoa</taxon>
        <taxon>Ecdysozoa</taxon>
        <taxon>Arthropoda</taxon>
        <taxon>Hexapoda</taxon>
        <taxon>Insecta</taxon>
        <taxon>Pterygota</taxon>
        <taxon>Neoptera</taxon>
        <taxon>Endopterygota</taxon>
        <taxon>Coleoptera</taxon>
        <taxon>Polyphaga</taxon>
        <taxon>Cucujiformia</taxon>
        <taxon>Chrysomeloidea</taxon>
        <taxon>Cerambycidae</taxon>
        <taxon>Lamiinae</taxon>
        <taxon>Acanthocinini</taxon>
        <taxon>Exocentrus</taxon>
    </lineage>
</organism>
<keyword evidence="3" id="KW-0206">Cytoskeleton</keyword>
<evidence type="ECO:0000256" key="1">
    <source>
        <dbReference type="ARBA" id="ARBA00004300"/>
    </source>
</evidence>
<dbReference type="GO" id="GO:0005881">
    <property type="term" value="C:cytoplasmic microtubule"/>
    <property type="evidence" value="ECO:0007669"/>
    <property type="project" value="TreeGrafter"/>
</dbReference>
<dbReference type="AlphaFoldDB" id="A0AAV8W026"/>
<evidence type="ECO:0000313" key="6">
    <source>
        <dbReference type="EMBL" id="KAJ8919914.1"/>
    </source>
</evidence>
<dbReference type="Proteomes" id="UP001159042">
    <property type="component" value="Unassembled WGS sequence"/>
</dbReference>
<evidence type="ECO:0000256" key="4">
    <source>
        <dbReference type="ARBA" id="ARBA00035656"/>
    </source>
</evidence>
<protein>
    <recommendedName>
        <fullName evidence="5">Cilia-and flagella-associated protein 96</fullName>
    </recommendedName>
</protein>
<comment type="similarity">
    <text evidence="4">Belongs to the CFAP96 family.</text>
</comment>
<dbReference type="InterPro" id="IPR029358">
    <property type="entry name" value="CFAP96"/>
</dbReference>
<keyword evidence="2" id="KW-0963">Cytoplasm</keyword>
<keyword evidence="7" id="KW-1185">Reference proteome</keyword>
<dbReference type="GO" id="GO:0005813">
    <property type="term" value="C:centrosome"/>
    <property type="evidence" value="ECO:0007669"/>
    <property type="project" value="UniProtKB-SubCell"/>
</dbReference>
<evidence type="ECO:0000256" key="3">
    <source>
        <dbReference type="ARBA" id="ARBA00023212"/>
    </source>
</evidence>
<name>A0AAV8W026_9CUCU</name>
<evidence type="ECO:0000256" key="5">
    <source>
        <dbReference type="ARBA" id="ARBA00035693"/>
    </source>
</evidence>
<gene>
    <name evidence="6" type="ORF">NQ315_006443</name>
</gene>
<dbReference type="Pfam" id="PF15239">
    <property type="entry name" value="CFAP96-like"/>
    <property type="match status" value="1"/>
</dbReference>
<comment type="caution">
    <text evidence="6">The sequence shown here is derived from an EMBL/GenBank/DDBJ whole genome shotgun (WGS) entry which is preliminary data.</text>
</comment>
<evidence type="ECO:0000256" key="2">
    <source>
        <dbReference type="ARBA" id="ARBA00022490"/>
    </source>
</evidence>
<reference evidence="6 7" key="1">
    <citation type="journal article" date="2023" name="Insect Mol. Biol.">
        <title>Genome sequencing provides insights into the evolution of gene families encoding plant cell wall-degrading enzymes in longhorned beetles.</title>
        <authorList>
            <person name="Shin N.R."/>
            <person name="Okamura Y."/>
            <person name="Kirsch R."/>
            <person name="Pauchet Y."/>
        </authorList>
    </citation>
    <scope>NUCLEOTIDE SEQUENCE [LARGE SCALE GENOMIC DNA]</scope>
    <source>
        <strain evidence="6">EAD_L_NR</strain>
    </source>
</reference>
<dbReference type="EMBL" id="JANEYG010000016">
    <property type="protein sequence ID" value="KAJ8919914.1"/>
    <property type="molecule type" value="Genomic_DNA"/>
</dbReference>
<dbReference type="PANTHER" id="PTHR31144:SF1">
    <property type="entry name" value="UPF0602 PROTEIN C4ORF47"/>
    <property type="match status" value="1"/>
</dbReference>
<dbReference type="PANTHER" id="PTHR31144">
    <property type="entry name" value="UPF0602 PROTEIN C4ORF47"/>
    <property type="match status" value="1"/>
</dbReference>
<evidence type="ECO:0000313" key="7">
    <source>
        <dbReference type="Proteomes" id="UP001159042"/>
    </source>
</evidence>
<comment type="subcellular location">
    <subcellularLocation>
        <location evidence="1">Cytoplasm</location>
        <location evidence="1">Cytoskeleton</location>
        <location evidence="1">Microtubule organizing center</location>
        <location evidence="1">Centrosome</location>
    </subcellularLocation>
</comment>
<proteinExistence type="inferred from homology"/>
<sequence>MAVKGPAWGNQYGKPDLERLGLFLEMPYMNGKGYVFQKLSHAKGRRMLGEGPKVKTGKQDCYFDKEFKRIYAGEALKGLRKPCTPASKFKDVSTRPFMPTGSTKHHSTPGDHYGTFSGKIDAFSGVRKSKGVFKHESRQCGTAPGRQGGPGYVDICLNKYPEHSNEKYGVKMKVKEYGRVLNGPMRTVHFPKPYFGPDPFKEAPTIKPGPVYVKPKDKGFPALPPGIIIPTGPAKLQGGCHAGCFDKFPEYKPDKYTTLYDLVKPRKSSGGVFYPHSMAQKSYYTTSVINENLRFRVNVNNYVTYEPSYIDRMVGPNFHR</sequence>
<accession>A0AAV8W026</accession>